<dbReference type="Proteomes" id="UP000075230">
    <property type="component" value="Unassembled WGS sequence"/>
</dbReference>
<evidence type="ECO:0000313" key="1">
    <source>
        <dbReference type="EMBL" id="GAT20401.1"/>
    </source>
</evidence>
<protein>
    <submittedName>
        <fullName evidence="1">Polyadenylate-binding protein</fullName>
    </submittedName>
</protein>
<reference evidence="1 2" key="1">
    <citation type="journal article" date="2016" name="DNA Res.">
        <title>Genome sequence of Aspergillus luchuensis NBRC 4314.</title>
        <authorList>
            <person name="Yamada O."/>
            <person name="Machida M."/>
            <person name="Hosoyama A."/>
            <person name="Goto M."/>
            <person name="Takahashi T."/>
            <person name="Futagami T."/>
            <person name="Yamagata Y."/>
            <person name="Takeuchi M."/>
            <person name="Kobayashi T."/>
            <person name="Koike H."/>
            <person name="Abe K."/>
            <person name="Asai K."/>
            <person name="Arita M."/>
            <person name="Fujita N."/>
            <person name="Fukuda K."/>
            <person name="Higa K."/>
            <person name="Horikawa H."/>
            <person name="Ishikawa T."/>
            <person name="Jinno K."/>
            <person name="Kato Y."/>
            <person name="Kirimura K."/>
            <person name="Mizutani O."/>
            <person name="Nakasone K."/>
            <person name="Sano M."/>
            <person name="Shiraishi Y."/>
            <person name="Tsukahara M."/>
            <person name="Gomi K."/>
        </authorList>
    </citation>
    <scope>NUCLEOTIDE SEQUENCE [LARGE SCALE GENOMIC DNA]</scope>
    <source>
        <strain evidence="1 2">RIB 2604</strain>
    </source>
</reference>
<organism evidence="1 2">
    <name type="scientific">Aspergillus kawachii</name>
    <name type="common">White koji mold</name>
    <name type="synonym">Aspergillus awamori var. kawachi</name>
    <dbReference type="NCBI Taxonomy" id="1069201"/>
    <lineage>
        <taxon>Eukaryota</taxon>
        <taxon>Fungi</taxon>
        <taxon>Dikarya</taxon>
        <taxon>Ascomycota</taxon>
        <taxon>Pezizomycotina</taxon>
        <taxon>Eurotiomycetes</taxon>
        <taxon>Eurotiomycetidae</taxon>
        <taxon>Eurotiales</taxon>
        <taxon>Aspergillaceae</taxon>
        <taxon>Aspergillus</taxon>
        <taxon>Aspergillus subgen. Circumdati</taxon>
    </lineage>
</organism>
<dbReference type="AlphaFoldDB" id="A0A146F3W5"/>
<accession>A0A146F3W5</accession>
<reference evidence="2" key="2">
    <citation type="submission" date="2016-02" db="EMBL/GenBank/DDBJ databases">
        <title>Genome sequencing of Aspergillus luchuensis NBRC 4314.</title>
        <authorList>
            <person name="Yamada O."/>
        </authorList>
    </citation>
    <scope>NUCLEOTIDE SEQUENCE [LARGE SCALE GENOMIC DNA]</scope>
    <source>
        <strain evidence="2">RIB 2604</strain>
    </source>
</reference>
<name>A0A146F3W5_ASPKA</name>
<sequence>MLIQLQLHGIKITKDIENGSACMQGRWETVFKMGGVIEMKSTNTVMTGIHLEDSDRMGNASVMKQHNLRAYLSSMVGEIDTDGKED</sequence>
<dbReference type="EMBL" id="BCWF01000007">
    <property type="protein sequence ID" value="GAT20401.1"/>
    <property type="molecule type" value="Genomic_DNA"/>
</dbReference>
<proteinExistence type="predicted"/>
<evidence type="ECO:0000313" key="2">
    <source>
        <dbReference type="Proteomes" id="UP000075230"/>
    </source>
</evidence>
<gene>
    <name evidence="1" type="ORF">RIB2604_00700830</name>
</gene>
<comment type="caution">
    <text evidence="1">The sequence shown here is derived from an EMBL/GenBank/DDBJ whole genome shotgun (WGS) entry which is preliminary data.</text>
</comment>